<proteinExistence type="predicted"/>
<dbReference type="EMBL" id="CP089983">
    <property type="protein sequence ID" value="WXB02091.1"/>
    <property type="molecule type" value="Genomic_DNA"/>
</dbReference>
<reference evidence="1" key="1">
    <citation type="submission" date="2021-12" db="EMBL/GenBank/DDBJ databases">
        <title>Discovery of the Pendulisporaceae a myxobacterial family with distinct sporulation behavior and unique specialized metabolism.</title>
        <authorList>
            <person name="Garcia R."/>
            <person name="Popoff A."/>
            <person name="Bader C.D."/>
            <person name="Loehr J."/>
            <person name="Walesch S."/>
            <person name="Walt C."/>
            <person name="Boldt J."/>
            <person name="Bunk B."/>
            <person name="Haeckl F.J.F.P.J."/>
            <person name="Gunesch A.P."/>
            <person name="Birkelbach J."/>
            <person name="Nuebel U."/>
            <person name="Pietschmann T."/>
            <person name="Bach T."/>
            <person name="Mueller R."/>
        </authorList>
    </citation>
    <scope>NUCLEOTIDE SEQUENCE</scope>
    <source>
        <strain evidence="1">MSr11367</strain>
    </source>
</reference>
<organism evidence="1 2">
    <name type="scientific">Pendulispora rubella</name>
    <dbReference type="NCBI Taxonomy" id="2741070"/>
    <lineage>
        <taxon>Bacteria</taxon>
        <taxon>Pseudomonadati</taxon>
        <taxon>Myxococcota</taxon>
        <taxon>Myxococcia</taxon>
        <taxon>Myxococcales</taxon>
        <taxon>Sorangiineae</taxon>
        <taxon>Pendulisporaceae</taxon>
        <taxon>Pendulispora</taxon>
    </lineage>
</organism>
<accession>A0ABZ2KTS4</accession>
<dbReference type="RefSeq" id="WP_394831716.1">
    <property type="nucleotide sequence ID" value="NZ_CP089983.1"/>
</dbReference>
<evidence type="ECO:0000313" key="1">
    <source>
        <dbReference type="EMBL" id="WXB02091.1"/>
    </source>
</evidence>
<gene>
    <name evidence="1" type="ORF">LVJ94_34905</name>
</gene>
<dbReference type="Proteomes" id="UP001374803">
    <property type="component" value="Chromosome"/>
</dbReference>
<protein>
    <submittedName>
        <fullName evidence="1">Uncharacterized protein</fullName>
    </submittedName>
</protein>
<keyword evidence="2" id="KW-1185">Reference proteome</keyword>
<evidence type="ECO:0000313" key="2">
    <source>
        <dbReference type="Proteomes" id="UP001374803"/>
    </source>
</evidence>
<name>A0ABZ2KTS4_9BACT</name>
<sequence>MALSGIVGMSQTMQDFVQLVRTFSRDYPELNRIVSGEESSDRQIAWAVFDAVSDFNGTPPFTNLFLDDLLQRHQHHLLLRMTIESLIESVGQLQTRNHINYSNGGINVGVNDKTPLLMNWLQYFKAITEQKKMRVKVALNIESILGPSNVGVHSELWAVNATYAAY</sequence>